<evidence type="ECO:0000256" key="7">
    <source>
        <dbReference type="SAM" id="Phobius"/>
    </source>
</evidence>
<dbReference type="InterPro" id="IPR029056">
    <property type="entry name" value="Ribokinase-like"/>
</dbReference>
<evidence type="ECO:0000256" key="6">
    <source>
        <dbReference type="SAM" id="MobiDB-lite"/>
    </source>
</evidence>
<evidence type="ECO:0000256" key="1">
    <source>
        <dbReference type="ARBA" id="ARBA00010688"/>
    </source>
</evidence>
<proteinExistence type="inferred from homology"/>
<evidence type="ECO:0000313" key="10">
    <source>
        <dbReference type="EMBL" id="CAK9267501.1"/>
    </source>
</evidence>
<keyword evidence="7" id="KW-0812">Transmembrane</keyword>
<keyword evidence="4" id="KW-0418">Kinase</keyword>
<evidence type="ECO:0000259" key="9">
    <source>
        <dbReference type="Pfam" id="PF14365"/>
    </source>
</evidence>
<comment type="similarity">
    <text evidence="1">Belongs to the carbohydrate kinase PfkB family.</text>
</comment>
<evidence type="ECO:0000256" key="4">
    <source>
        <dbReference type="ARBA" id="ARBA00022777"/>
    </source>
</evidence>
<dbReference type="Pfam" id="PF00294">
    <property type="entry name" value="PfkB"/>
    <property type="match status" value="1"/>
</dbReference>
<protein>
    <recommendedName>
        <fullName evidence="12">Fructokinase</fullName>
    </recommendedName>
</protein>
<dbReference type="Pfam" id="PF14365">
    <property type="entry name" value="Neprosin_AP"/>
    <property type="match status" value="1"/>
</dbReference>
<gene>
    <name evidence="10" type="ORF">CSSPJE1EN1_LOCUS12979</name>
</gene>
<keyword evidence="5" id="KW-0067">ATP-binding</keyword>
<feature type="compositionally biased region" description="Basic residues" evidence="6">
    <location>
        <begin position="160"/>
        <end position="178"/>
    </location>
</feature>
<evidence type="ECO:0000313" key="11">
    <source>
        <dbReference type="Proteomes" id="UP001497444"/>
    </source>
</evidence>
<dbReference type="CDD" id="cd01167">
    <property type="entry name" value="bac_FRK"/>
    <property type="match status" value="1"/>
</dbReference>
<evidence type="ECO:0008006" key="12">
    <source>
        <dbReference type="Google" id="ProtNLM"/>
    </source>
</evidence>
<dbReference type="Proteomes" id="UP001497444">
    <property type="component" value="Chromosome 19"/>
</dbReference>
<keyword evidence="2" id="KW-0808">Transferase</keyword>
<dbReference type="InterPro" id="IPR002173">
    <property type="entry name" value="Carboh/pur_kinase_PfkB_CS"/>
</dbReference>
<dbReference type="InterPro" id="IPR011611">
    <property type="entry name" value="PfkB_dom"/>
</dbReference>
<organism evidence="10 11">
    <name type="scientific">Sphagnum jensenii</name>
    <dbReference type="NCBI Taxonomy" id="128206"/>
    <lineage>
        <taxon>Eukaryota</taxon>
        <taxon>Viridiplantae</taxon>
        <taxon>Streptophyta</taxon>
        <taxon>Embryophyta</taxon>
        <taxon>Bryophyta</taxon>
        <taxon>Sphagnophytina</taxon>
        <taxon>Sphagnopsida</taxon>
        <taxon>Sphagnales</taxon>
        <taxon>Sphagnaceae</taxon>
        <taxon>Sphagnum</taxon>
    </lineage>
</organism>
<feature type="domain" description="Carbohydrate kinase PfkB" evidence="8">
    <location>
        <begin position="304"/>
        <end position="635"/>
    </location>
</feature>
<dbReference type="EMBL" id="OZ020114">
    <property type="protein sequence ID" value="CAK9267501.1"/>
    <property type="molecule type" value="Genomic_DNA"/>
</dbReference>
<dbReference type="PROSITE" id="PS00584">
    <property type="entry name" value="PFKB_KINASES_2"/>
    <property type="match status" value="1"/>
</dbReference>
<name>A0ABP0WKX2_9BRYO</name>
<evidence type="ECO:0000256" key="5">
    <source>
        <dbReference type="ARBA" id="ARBA00022840"/>
    </source>
</evidence>
<evidence type="ECO:0000256" key="2">
    <source>
        <dbReference type="ARBA" id="ARBA00022679"/>
    </source>
</evidence>
<keyword evidence="7" id="KW-1133">Transmembrane helix</keyword>
<feature type="region of interest" description="Disordered" evidence="6">
    <location>
        <begin position="119"/>
        <end position="190"/>
    </location>
</feature>
<feature type="domain" description="Neprosin activation peptide" evidence="9">
    <location>
        <begin position="79"/>
        <end position="197"/>
    </location>
</feature>
<dbReference type="PANTHER" id="PTHR43085">
    <property type="entry name" value="HEXOKINASE FAMILY MEMBER"/>
    <property type="match status" value="1"/>
</dbReference>
<dbReference type="PROSITE" id="PS00583">
    <property type="entry name" value="PFKB_KINASES_1"/>
    <property type="match status" value="1"/>
</dbReference>
<dbReference type="Gene3D" id="3.40.1190.20">
    <property type="match status" value="1"/>
</dbReference>
<evidence type="ECO:0000259" key="8">
    <source>
        <dbReference type="Pfam" id="PF00294"/>
    </source>
</evidence>
<sequence length="650" mass="70714">MESTRRGVVSDHPQARRSLYCVVVIATVCIQLLMLTFVGSCEGREFKQAAGGSFEKEIKLEAYTDNSTNTPMHGPAVKSFQVSDGSWVDCVPIQQQIAAHHPALKDHIIRMETSASSRLNLPKSRRESELHPQCFGREYGGCPEGSIPVQRMSTDPNNPRQKKHRRKQQSPRTRTKHRNTTDPADPSAELPHQYAVVEGAPTLIGGYLGGGATFSVNGPVIADPSYEFSLSQLWLVAGDSSNTNTAEVGWQTDNTCVLGGAFSPYTTLAENSNVEYKFSIYVVFDPKIPGWVADDGTKQQELSRVVCFGELLVDFVPLVGGLPVFEEPGFKAGAGGAPANVAVGICKLGVPAAFIGKVGDDEFGHALANVLKENGVETRGIRFDSHARTGLAFISLRSDGERTFIFYPSADMLMVPEELDHDLITNAKIFHYGSISLIAEPCRSTHLQAMKIAKEAGVLLSYDPNLCLQLWPSPEETRKEIMSIWSEANIIKVSADEVRFLIATSSTASFASSDATDNNNKVFKVEYEEVELLTSSSDHDAKSWRPNLKLLLVTDGPHGCHYFTPSFKGTVATLKVPVVDTTGAGDAFVAGILTKLVQDISLLEDEKRLQEAVRFANACGAITVTRRGAIPALPDTEAVLNLLREIAITD</sequence>
<dbReference type="InterPro" id="IPR050306">
    <property type="entry name" value="PfkB_Carbo_kinase"/>
</dbReference>
<keyword evidence="11" id="KW-1185">Reference proteome</keyword>
<dbReference type="InterPro" id="IPR025521">
    <property type="entry name" value="Neprosin_propep"/>
</dbReference>
<accession>A0ABP0WKX2</accession>
<evidence type="ECO:0000256" key="3">
    <source>
        <dbReference type="ARBA" id="ARBA00022741"/>
    </source>
</evidence>
<feature type="transmembrane region" description="Helical" evidence="7">
    <location>
        <begin position="20"/>
        <end position="39"/>
    </location>
</feature>
<dbReference type="SUPFAM" id="SSF53613">
    <property type="entry name" value="Ribokinase-like"/>
    <property type="match status" value="1"/>
</dbReference>
<dbReference type="PANTHER" id="PTHR43085:SF1">
    <property type="entry name" value="PSEUDOURIDINE KINASE-RELATED"/>
    <property type="match status" value="1"/>
</dbReference>
<reference evidence="10" key="1">
    <citation type="submission" date="2024-02" db="EMBL/GenBank/DDBJ databases">
        <authorList>
            <consortium name="ELIXIR-Norway"/>
            <consortium name="Elixir Norway"/>
        </authorList>
    </citation>
    <scope>NUCLEOTIDE SEQUENCE</scope>
</reference>
<keyword evidence="3" id="KW-0547">Nucleotide-binding</keyword>
<keyword evidence="7" id="KW-0472">Membrane</keyword>